<evidence type="ECO:0000313" key="2">
    <source>
        <dbReference type="EMBL" id="KAK2163507.1"/>
    </source>
</evidence>
<comment type="caution">
    <text evidence="2">The sequence shown here is derived from an EMBL/GenBank/DDBJ whole genome shotgun (WGS) entry which is preliminary data.</text>
</comment>
<protein>
    <submittedName>
        <fullName evidence="2">Uncharacterized protein</fullName>
    </submittedName>
</protein>
<dbReference type="PANTHER" id="PTHR46306">
    <property type="entry name" value="BTB/POZ DOMAIN-CONTAINING PROTEIN 9"/>
    <property type="match status" value="1"/>
</dbReference>
<sequence length="155" mass="16904">MTDRNDTSVQTCIALSILYFRTWQSIQFSKMPVTFVKIVGTHNTANEVFHCVHFEAPADQIVLVDQAQRSHEDIPTLPPVDAAVAIDNRHVLPLALVRRDSLAEQMDEDESGGHEVVAMAVAPMLHLQGTGSANGHSRQSPELPDDACDGHDAAP</sequence>
<dbReference type="GO" id="GO:0050804">
    <property type="term" value="P:modulation of chemical synaptic transmission"/>
    <property type="evidence" value="ECO:0007669"/>
    <property type="project" value="TreeGrafter"/>
</dbReference>
<evidence type="ECO:0000313" key="3">
    <source>
        <dbReference type="Proteomes" id="UP001209878"/>
    </source>
</evidence>
<organism evidence="2 3">
    <name type="scientific">Ridgeia piscesae</name>
    <name type="common">Tubeworm</name>
    <dbReference type="NCBI Taxonomy" id="27915"/>
    <lineage>
        <taxon>Eukaryota</taxon>
        <taxon>Metazoa</taxon>
        <taxon>Spiralia</taxon>
        <taxon>Lophotrochozoa</taxon>
        <taxon>Annelida</taxon>
        <taxon>Polychaeta</taxon>
        <taxon>Sedentaria</taxon>
        <taxon>Canalipalpata</taxon>
        <taxon>Sabellida</taxon>
        <taxon>Siboglinidae</taxon>
        <taxon>Ridgeia</taxon>
    </lineage>
</organism>
<dbReference type="AlphaFoldDB" id="A0AAD9NAV7"/>
<accession>A0AAD9NAV7</accession>
<feature type="compositionally biased region" description="Polar residues" evidence="1">
    <location>
        <begin position="129"/>
        <end position="140"/>
    </location>
</feature>
<dbReference type="GO" id="GO:0008344">
    <property type="term" value="P:adult locomotory behavior"/>
    <property type="evidence" value="ECO:0007669"/>
    <property type="project" value="TreeGrafter"/>
</dbReference>
<dbReference type="GO" id="GO:0048512">
    <property type="term" value="P:circadian behavior"/>
    <property type="evidence" value="ECO:0007669"/>
    <property type="project" value="TreeGrafter"/>
</dbReference>
<dbReference type="PANTHER" id="PTHR46306:SF1">
    <property type="entry name" value="BTB_POZ DOMAIN-CONTAINING PROTEIN 9"/>
    <property type="match status" value="1"/>
</dbReference>
<name>A0AAD9NAV7_RIDPI</name>
<evidence type="ECO:0000256" key="1">
    <source>
        <dbReference type="SAM" id="MobiDB-lite"/>
    </source>
</evidence>
<feature type="region of interest" description="Disordered" evidence="1">
    <location>
        <begin position="128"/>
        <end position="155"/>
    </location>
</feature>
<dbReference type="Proteomes" id="UP001209878">
    <property type="component" value="Unassembled WGS sequence"/>
</dbReference>
<dbReference type="InterPro" id="IPR052407">
    <property type="entry name" value="BTB_POZ_domain_cont_9"/>
</dbReference>
<gene>
    <name evidence="2" type="ORF">NP493_1458g00055</name>
</gene>
<reference evidence="2" key="1">
    <citation type="journal article" date="2023" name="Mol. Biol. Evol.">
        <title>Third-Generation Sequencing Reveals the Adaptive Role of the Epigenome in Three Deep-Sea Polychaetes.</title>
        <authorList>
            <person name="Perez M."/>
            <person name="Aroh O."/>
            <person name="Sun Y."/>
            <person name="Lan Y."/>
            <person name="Juniper S.K."/>
            <person name="Young C.R."/>
            <person name="Angers B."/>
            <person name="Qian P.Y."/>
        </authorList>
    </citation>
    <scope>NUCLEOTIDE SEQUENCE</scope>
    <source>
        <strain evidence="2">R07B-5</strain>
    </source>
</reference>
<keyword evidence="3" id="KW-1185">Reference proteome</keyword>
<dbReference type="GO" id="GO:0005737">
    <property type="term" value="C:cytoplasm"/>
    <property type="evidence" value="ECO:0007669"/>
    <property type="project" value="TreeGrafter"/>
</dbReference>
<proteinExistence type="predicted"/>
<dbReference type="EMBL" id="JAODUO010001457">
    <property type="protein sequence ID" value="KAK2163507.1"/>
    <property type="molecule type" value="Genomic_DNA"/>
</dbReference>